<evidence type="ECO:0000256" key="4">
    <source>
        <dbReference type="ARBA" id="ARBA00022833"/>
    </source>
</evidence>
<evidence type="ECO:0000259" key="9">
    <source>
        <dbReference type="Pfam" id="PF01435"/>
    </source>
</evidence>
<dbReference type="OrthoDB" id="9810445at2"/>
<keyword evidence="4 6" id="KW-0862">Zinc</keyword>
<dbReference type="Pfam" id="PF01435">
    <property type="entry name" value="Peptidase_M48"/>
    <property type="match status" value="1"/>
</dbReference>
<dbReference type="InterPro" id="IPR001915">
    <property type="entry name" value="Peptidase_M48"/>
</dbReference>
<dbReference type="GO" id="GO:0046872">
    <property type="term" value="F:metal ion binding"/>
    <property type="evidence" value="ECO:0007669"/>
    <property type="project" value="UniProtKB-KW"/>
</dbReference>
<proteinExistence type="inferred from homology"/>
<dbReference type="AlphaFoldDB" id="A0A4R6G7Z2"/>
<evidence type="ECO:0000256" key="5">
    <source>
        <dbReference type="ARBA" id="ARBA00023049"/>
    </source>
</evidence>
<dbReference type="CDD" id="cd07332">
    <property type="entry name" value="M48C_Oma1_like"/>
    <property type="match status" value="1"/>
</dbReference>
<keyword evidence="3 6" id="KW-0378">Hydrolase</keyword>
<keyword evidence="12" id="KW-1185">Reference proteome</keyword>
<evidence type="ECO:0000256" key="6">
    <source>
        <dbReference type="RuleBase" id="RU003983"/>
    </source>
</evidence>
<dbReference type="EMBL" id="SNWF01000005">
    <property type="protein sequence ID" value="TDN89895.1"/>
    <property type="molecule type" value="Genomic_DNA"/>
</dbReference>
<evidence type="ECO:0000313" key="12">
    <source>
        <dbReference type="Proteomes" id="UP000294737"/>
    </source>
</evidence>
<sequence>MTQIPASYFDGKTSRVHRVTLSVTEGIARISGDAERAAPIAELRVSERTRNGFRKVTFPDDAYLEINDASEFDALLAETGYRDSAVVRMQQSWRSAFIGLIATIAILVLGYLYALPIAANLVAKAIPESVERSISTGTLEFLDKRILAPSQLPAARREAINKHFQMMVPPKDGAPSYEIIFRKSKIGPNAFALPSGQIIMTDELVKLMDNDEQVMGVLAHELGHLHERHLMRRIVQSSAIGAVVTVIFGDVSSIIVTVPTLMLDMKYSRDAEREADDYAIAMMKANGIPLSQLSASFERMKTKEGEAPPPYLSSHPSTDERIAHIQNAR</sequence>
<dbReference type="InterPro" id="IPR051156">
    <property type="entry name" value="Mito/Outer_Membr_Metalloprot"/>
</dbReference>
<feature type="domain" description="Peptidase M48" evidence="9">
    <location>
        <begin position="175"/>
        <end position="327"/>
    </location>
</feature>
<keyword evidence="2" id="KW-0479">Metal-binding</keyword>
<dbReference type="Pfam" id="PF23368">
    <property type="entry name" value="DUF7092"/>
    <property type="match status" value="1"/>
</dbReference>
<keyword evidence="5 6" id="KW-0482">Metalloprotease</keyword>
<feature type="transmembrane region" description="Helical" evidence="8">
    <location>
        <begin position="96"/>
        <end position="114"/>
    </location>
</feature>
<dbReference type="Proteomes" id="UP000294737">
    <property type="component" value="Unassembled WGS sequence"/>
</dbReference>
<evidence type="ECO:0000256" key="7">
    <source>
        <dbReference type="SAM" id="MobiDB-lite"/>
    </source>
</evidence>
<reference evidence="11 12" key="1">
    <citation type="submission" date="2019-03" db="EMBL/GenBank/DDBJ databases">
        <title>Genomic Encyclopedia of Type Strains, Phase IV (KMG-IV): sequencing the most valuable type-strain genomes for metagenomic binning, comparative biology and taxonomic classification.</title>
        <authorList>
            <person name="Goeker M."/>
        </authorList>
    </citation>
    <scope>NUCLEOTIDE SEQUENCE [LARGE SCALE GENOMIC DNA]</scope>
    <source>
        <strain evidence="11 12">DSM 18555</strain>
    </source>
</reference>
<comment type="cofactor">
    <cofactor evidence="6">
        <name>Zn(2+)</name>
        <dbReference type="ChEBI" id="CHEBI:29105"/>
    </cofactor>
    <text evidence="6">Binds 1 zinc ion per subunit.</text>
</comment>
<comment type="similarity">
    <text evidence="6">Belongs to the peptidase M48 family.</text>
</comment>
<keyword evidence="8" id="KW-1133">Transmembrane helix</keyword>
<feature type="domain" description="DUF7092" evidence="10">
    <location>
        <begin position="3"/>
        <end position="78"/>
    </location>
</feature>
<dbReference type="GO" id="GO:0051603">
    <property type="term" value="P:proteolysis involved in protein catabolic process"/>
    <property type="evidence" value="ECO:0007669"/>
    <property type="project" value="TreeGrafter"/>
</dbReference>
<comment type="caution">
    <text evidence="11">The sequence shown here is derived from an EMBL/GenBank/DDBJ whole genome shotgun (WGS) entry which is preliminary data.</text>
</comment>
<accession>A0A4R6G7Z2</accession>
<dbReference type="PANTHER" id="PTHR22726">
    <property type="entry name" value="METALLOENDOPEPTIDASE OMA1"/>
    <property type="match status" value="1"/>
</dbReference>
<feature type="transmembrane region" description="Helical" evidence="8">
    <location>
        <begin position="239"/>
        <end position="263"/>
    </location>
</feature>
<keyword evidence="1 6" id="KW-0645">Protease</keyword>
<dbReference type="InterPro" id="IPR055518">
    <property type="entry name" value="DUF7092"/>
</dbReference>
<dbReference type="PANTHER" id="PTHR22726:SF1">
    <property type="entry name" value="METALLOENDOPEPTIDASE OMA1, MITOCHONDRIAL"/>
    <property type="match status" value="1"/>
</dbReference>
<evidence type="ECO:0000256" key="8">
    <source>
        <dbReference type="SAM" id="Phobius"/>
    </source>
</evidence>
<evidence type="ECO:0000256" key="1">
    <source>
        <dbReference type="ARBA" id="ARBA00022670"/>
    </source>
</evidence>
<dbReference type="RefSeq" id="WP_112991981.1">
    <property type="nucleotide sequence ID" value="NZ_PTLZ01000002.1"/>
</dbReference>
<dbReference type="Gene3D" id="3.30.2010.10">
    <property type="entry name" value="Metalloproteases ('zincins'), catalytic domain"/>
    <property type="match status" value="1"/>
</dbReference>
<keyword evidence="8" id="KW-0472">Membrane</keyword>
<evidence type="ECO:0000256" key="2">
    <source>
        <dbReference type="ARBA" id="ARBA00022723"/>
    </source>
</evidence>
<dbReference type="GO" id="GO:0016020">
    <property type="term" value="C:membrane"/>
    <property type="evidence" value="ECO:0007669"/>
    <property type="project" value="TreeGrafter"/>
</dbReference>
<protein>
    <submittedName>
        <fullName evidence="11">Peptidase M48-like protein</fullName>
    </submittedName>
</protein>
<name>A0A4R6G7Z2_9BURK</name>
<keyword evidence="8" id="KW-0812">Transmembrane</keyword>
<evidence type="ECO:0000256" key="3">
    <source>
        <dbReference type="ARBA" id="ARBA00022801"/>
    </source>
</evidence>
<evidence type="ECO:0000259" key="10">
    <source>
        <dbReference type="Pfam" id="PF23368"/>
    </source>
</evidence>
<organism evidence="11 12">
    <name type="scientific">Herminiimonas fonticola</name>
    <dbReference type="NCBI Taxonomy" id="303380"/>
    <lineage>
        <taxon>Bacteria</taxon>
        <taxon>Pseudomonadati</taxon>
        <taxon>Pseudomonadota</taxon>
        <taxon>Betaproteobacteria</taxon>
        <taxon>Burkholderiales</taxon>
        <taxon>Oxalobacteraceae</taxon>
        <taxon>Herminiimonas</taxon>
    </lineage>
</organism>
<feature type="region of interest" description="Disordered" evidence="7">
    <location>
        <begin position="301"/>
        <end position="329"/>
    </location>
</feature>
<evidence type="ECO:0000313" key="11">
    <source>
        <dbReference type="EMBL" id="TDN89895.1"/>
    </source>
</evidence>
<dbReference type="GO" id="GO:0004222">
    <property type="term" value="F:metalloendopeptidase activity"/>
    <property type="evidence" value="ECO:0007669"/>
    <property type="project" value="InterPro"/>
</dbReference>
<gene>
    <name evidence="11" type="ORF">EV677_1963</name>
</gene>